<reference evidence="6 7" key="1">
    <citation type="journal article" date="2013" name="BMC Genomics">
        <title>Reconstruction of the lipid metabolism for the microalga Monoraphidium neglectum from its genome sequence reveals characteristics suitable for biofuel production.</title>
        <authorList>
            <person name="Bogen C."/>
            <person name="Al-Dilaimi A."/>
            <person name="Albersmeier A."/>
            <person name="Wichmann J."/>
            <person name="Grundmann M."/>
            <person name="Rupp O."/>
            <person name="Lauersen K.J."/>
            <person name="Blifernez-Klassen O."/>
            <person name="Kalinowski J."/>
            <person name="Goesmann A."/>
            <person name="Mussgnug J.H."/>
            <person name="Kruse O."/>
        </authorList>
    </citation>
    <scope>NUCLEOTIDE SEQUENCE [LARGE SCALE GENOMIC DNA]</scope>
    <source>
        <strain evidence="6 7">SAG 48.87</strain>
    </source>
</reference>
<dbReference type="Proteomes" id="UP000054498">
    <property type="component" value="Unassembled WGS sequence"/>
</dbReference>
<comment type="similarity">
    <text evidence="2">Belongs to the ATP11 family.</text>
</comment>
<dbReference type="GeneID" id="25735166"/>
<dbReference type="EMBL" id="KK100472">
    <property type="protein sequence ID" value="KIZ05677.1"/>
    <property type="molecule type" value="Genomic_DNA"/>
</dbReference>
<dbReference type="GO" id="GO:0033615">
    <property type="term" value="P:mitochondrial proton-transporting ATP synthase complex assembly"/>
    <property type="evidence" value="ECO:0007669"/>
    <property type="project" value="TreeGrafter"/>
</dbReference>
<evidence type="ECO:0000256" key="1">
    <source>
        <dbReference type="ARBA" id="ARBA00004173"/>
    </source>
</evidence>
<dbReference type="KEGG" id="mng:MNEG_2288"/>
<organism evidence="6 7">
    <name type="scientific">Monoraphidium neglectum</name>
    <dbReference type="NCBI Taxonomy" id="145388"/>
    <lineage>
        <taxon>Eukaryota</taxon>
        <taxon>Viridiplantae</taxon>
        <taxon>Chlorophyta</taxon>
        <taxon>core chlorophytes</taxon>
        <taxon>Chlorophyceae</taxon>
        <taxon>CS clade</taxon>
        <taxon>Sphaeropleales</taxon>
        <taxon>Selenastraceae</taxon>
        <taxon>Monoraphidium</taxon>
    </lineage>
</organism>
<keyword evidence="4" id="KW-0496">Mitochondrion</keyword>
<comment type="subcellular location">
    <subcellularLocation>
        <location evidence="1">Mitochondrion</location>
    </subcellularLocation>
</comment>
<dbReference type="OrthoDB" id="16535at2759"/>
<dbReference type="InterPro" id="IPR010591">
    <property type="entry name" value="ATP11"/>
</dbReference>
<dbReference type="RefSeq" id="XP_013904696.1">
    <property type="nucleotide sequence ID" value="XM_014049242.1"/>
</dbReference>
<dbReference type="AlphaFoldDB" id="A0A0D2MZH2"/>
<dbReference type="PANTHER" id="PTHR13126">
    <property type="entry name" value="CHAPERONE ATP11"/>
    <property type="match status" value="1"/>
</dbReference>
<dbReference type="STRING" id="145388.A0A0D2MZH2"/>
<proteinExistence type="inferred from homology"/>
<evidence type="ECO:0000313" key="7">
    <source>
        <dbReference type="Proteomes" id="UP000054498"/>
    </source>
</evidence>
<evidence type="ECO:0000256" key="4">
    <source>
        <dbReference type="ARBA" id="ARBA00023128"/>
    </source>
</evidence>
<keyword evidence="7" id="KW-1185">Reference proteome</keyword>
<dbReference type="Pfam" id="PF06644">
    <property type="entry name" value="ATP11"/>
    <property type="match status" value="1"/>
</dbReference>
<name>A0A0D2MZH2_9CHLO</name>
<keyword evidence="3" id="KW-0809">Transit peptide</keyword>
<dbReference type="GO" id="GO:0005739">
    <property type="term" value="C:mitochondrion"/>
    <property type="evidence" value="ECO:0007669"/>
    <property type="project" value="UniProtKB-SubCell"/>
</dbReference>
<evidence type="ECO:0000256" key="3">
    <source>
        <dbReference type="ARBA" id="ARBA00022946"/>
    </source>
</evidence>
<gene>
    <name evidence="6" type="ORF">MNEG_2288</name>
</gene>
<feature type="compositionally biased region" description="Gly residues" evidence="5">
    <location>
        <begin position="186"/>
        <end position="202"/>
    </location>
</feature>
<protein>
    <submittedName>
        <fullName evidence="6">ATP synthase F1 complex assembly factor 1</fullName>
    </submittedName>
</protein>
<evidence type="ECO:0000256" key="5">
    <source>
        <dbReference type="SAM" id="MobiDB-lite"/>
    </source>
</evidence>
<dbReference type="PANTHER" id="PTHR13126:SF0">
    <property type="entry name" value="ATP SYNTHASE MITOCHONDRIAL F1 COMPLEX ASSEMBLY FACTOR 1"/>
    <property type="match status" value="1"/>
</dbReference>
<feature type="region of interest" description="Disordered" evidence="5">
    <location>
        <begin position="179"/>
        <end position="208"/>
    </location>
</feature>
<evidence type="ECO:0000256" key="2">
    <source>
        <dbReference type="ARBA" id="ARBA00009116"/>
    </source>
</evidence>
<accession>A0A0D2MZH2</accession>
<sequence>MASPTKLEEVMHLDQLKDRTPNEIEQIWLEFHQDPNQRRVADVMTADEYKQLQARARSSPMFVLPLSKPGGFLSLLLNYQCPLALLTSVEEYRRFGAGAPPHMTITHYTELAESKGLVLTRGDIINDAVVSLSEARTLLQLARAFYTEPEAHRLVYQFNHQPDKFSFDALLAELGHKAGAAASPSGSGGGSGSSGGSRGGSSSGKADA</sequence>
<evidence type="ECO:0000313" key="6">
    <source>
        <dbReference type="EMBL" id="KIZ05677.1"/>
    </source>
</evidence>